<evidence type="ECO:0000313" key="4">
    <source>
        <dbReference type="Proteomes" id="UP000481339"/>
    </source>
</evidence>
<feature type="transmembrane region" description="Helical" evidence="2">
    <location>
        <begin position="326"/>
        <end position="348"/>
    </location>
</feature>
<organism evidence="3 4">
    <name type="scientific">Pseudoclavibacter caeni</name>
    <dbReference type="NCBI Taxonomy" id="908846"/>
    <lineage>
        <taxon>Bacteria</taxon>
        <taxon>Bacillati</taxon>
        <taxon>Actinomycetota</taxon>
        <taxon>Actinomycetes</taxon>
        <taxon>Micrococcales</taxon>
        <taxon>Microbacteriaceae</taxon>
        <taxon>Pseudoclavibacter</taxon>
    </lineage>
</organism>
<sequence>MGRMENTAKRILFVLAHPGDETVWVGGTIADAVAQGAQVTVVTVTRGEHAPVLPEELRYLASDPAALAAARESELAQALACLGVTDHRWLGGLRAKPADVPLHRYADAAPASATPAAESAATTPLAEADPEAVAADVQAVVQQLRPHAIVTLGAVDADPDHAAVRRATARAFAEAHRDDEAWHPRTLFAVERPRGPLRHDLRRLARSRSVVRPRPHDRHTTVPDRRVDTSVDVRARRETIRRALQCHRTRIALEGDVWTLADGTGAPVQGYEYLVEIGGRARPVSPDAERDLINGWEPLAAREGDLHRHPVDEMPSGRGILLLERAGTAIALVLLGMLVATITTFSHAAVWRPTGQADPAIPWGLVVSFIALVGVALALRLEPAPPWSAAWYALGVWAALYTLAQASSSQALMTVPLGAIWLYGGMLAVAVVAFIPLHRSGGGR</sequence>
<keyword evidence="2" id="KW-0472">Membrane</keyword>
<protein>
    <recommendedName>
        <fullName evidence="5">PIG-L family deacetylase</fullName>
    </recommendedName>
</protein>
<feature type="transmembrane region" description="Helical" evidence="2">
    <location>
        <begin position="391"/>
        <end position="408"/>
    </location>
</feature>
<dbReference type="SUPFAM" id="SSF102588">
    <property type="entry name" value="LmbE-like"/>
    <property type="match status" value="1"/>
</dbReference>
<dbReference type="Gene3D" id="3.40.50.10320">
    <property type="entry name" value="LmbE-like"/>
    <property type="match status" value="1"/>
</dbReference>
<dbReference type="EMBL" id="WBKA01000004">
    <property type="protein sequence ID" value="KAB1631887.1"/>
    <property type="molecule type" value="Genomic_DNA"/>
</dbReference>
<reference evidence="3 4" key="1">
    <citation type="submission" date="2019-09" db="EMBL/GenBank/DDBJ databases">
        <title>Phylogeny of genus Pseudoclavibacter and closely related genus.</title>
        <authorList>
            <person name="Li Y."/>
        </authorList>
    </citation>
    <scope>NUCLEOTIDE SEQUENCE [LARGE SCALE GENOMIC DNA]</scope>
    <source>
        <strain evidence="3 4">JCM 16921</strain>
    </source>
</reference>
<keyword evidence="2" id="KW-0812">Transmembrane</keyword>
<keyword evidence="4" id="KW-1185">Reference proteome</keyword>
<evidence type="ECO:0000313" key="3">
    <source>
        <dbReference type="EMBL" id="KAB1631887.1"/>
    </source>
</evidence>
<evidence type="ECO:0000256" key="2">
    <source>
        <dbReference type="SAM" id="Phobius"/>
    </source>
</evidence>
<keyword evidence="1" id="KW-0862">Zinc</keyword>
<dbReference type="PANTHER" id="PTHR12993:SF11">
    <property type="entry name" value="N-ACETYLGLUCOSAMINYL-PHOSPHATIDYLINOSITOL DE-N-ACETYLASE"/>
    <property type="match status" value="1"/>
</dbReference>
<evidence type="ECO:0000256" key="1">
    <source>
        <dbReference type="ARBA" id="ARBA00022833"/>
    </source>
</evidence>
<proteinExistence type="predicted"/>
<dbReference type="GO" id="GO:0016137">
    <property type="term" value="P:glycoside metabolic process"/>
    <property type="evidence" value="ECO:0007669"/>
    <property type="project" value="UniProtKB-ARBA"/>
</dbReference>
<dbReference type="InterPro" id="IPR003737">
    <property type="entry name" value="GlcNAc_PI_deacetylase-related"/>
</dbReference>
<dbReference type="Pfam" id="PF02585">
    <property type="entry name" value="PIG-L"/>
    <property type="match status" value="1"/>
</dbReference>
<name>A0A7C8BRG8_9MICO</name>
<dbReference type="GO" id="GO:0016811">
    <property type="term" value="F:hydrolase activity, acting on carbon-nitrogen (but not peptide) bonds, in linear amides"/>
    <property type="evidence" value="ECO:0007669"/>
    <property type="project" value="TreeGrafter"/>
</dbReference>
<dbReference type="PANTHER" id="PTHR12993">
    <property type="entry name" value="N-ACETYLGLUCOSAMINYL-PHOSPHATIDYLINOSITOL DE-N-ACETYLASE-RELATED"/>
    <property type="match status" value="1"/>
</dbReference>
<feature type="transmembrane region" description="Helical" evidence="2">
    <location>
        <begin position="360"/>
        <end position="379"/>
    </location>
</feature>
<comment type="caution">
    <text evidence="3">The sequence shown here is derived from an EMBL/GenBank/DDBJ whole genome shotgun (WGS) entry which is preliminary data.</text>
</comment>
<accession>A0A7C8BRG8</accession>
<keyword evidence="2" id="KW-1133">Transmembrane helix</keyword>
<dbReference type="OrthoDB" id="3514174at2"/>
<dbReference type="InterPro" id="IPR024078">
    <property type="entry name" value="LmbE-like_dom_sf"/>
</dbReference>
<dbReference type="Proteomes" id="UP000481339">
    <property type="component" value="Unassembled WGS sequence"/>
</dbReference>
<dbReference type="AlphaFoldDB" id="A0A7C8BRG8"/>
<feature type="transmembrane region" description="Helical" evidence="2">
    <location>
        <begin position="420"/>
        <end position="437"/>
    </location>
</feature>
<evidence type="ECO:0008006" key="5">
    <source>
        <dbReference type="Google" id="ProtNLM"/>
    </source>
</evidence>
<gene>
    <name evidence="3" type="ORF">F8O02_06050</name>
</gene>